<dbReference type="Pfam" id="PF13843">
    <property type="entry name" value="DDE_Tnp_1_7"/>
    <property type="match status" value="1"/>
</dbReference>
<evidence type="ECO:0000313" key="2">
    <source>
        <dbReference type="EMBL" id="GBP91137.1"/>
    </source>
</evidence>
<dbReference type="Proteomes" id="UP000299102">
    <property type="component" value="Unassembled WGS sequence"/>
</dbReference>
<dbReference type="PANTHER" id="PTHR46599">
    <property type="entry name" value="PIGGYBAC TRANSPOSABLE ELEMENT-DERIVED PROTEIN 4"/>
    <property type="match status" value="1"/>
</dbReference>
<dbReference type="STRING" id="151549.A0A4C1ZWZ7"/>
<dbReference type="InterPro" id="IPR029526">
    <property type="entry name" value="PGBD"/>
</dbReference>
<gene>
    <name evidence="2" type="primary">PGBD4</name>
    <name evidence="2" type="ORF">EVAR_24089_1</name>
</gene>
<comment type="caution">
    <text evidence="2">The sequence shown here is derived from an EMBL/GenBank/DDBJ whole genome shotgun (WGS) entry which is preliminary data.</text>
</comment>
<dbReference type="EMBL" id="BGZK01002144">
    <property type="protein sequence ID" value="GBP91137.1"/>
    <property type="molecule type" value="Genomic_DNA"/>
</dbReference>
<evidence type="ECO:0000259" key="1">
    <source>
        <dbReference type="Pfam" id="PF13843"/>
    </source>
</evidence>
<name>A0A4C1ZWZ7_EUMVA</name>
<organism evidence="2 3">
    <name type="scientific">Eumeta variegata</name>
    <name type="common">Bagworm moth</name>
    <name type="synonym">Eumeta japonica</name>
    <dbReference type="NCBI Taxonomy" id="151549"/>
    <lineage>
        <taxon>Eukaryota</taxon>
        <taxon>Metazoa</taxon>
        <taxon>Ecdysozoa</taxon>
        <taxon>Arthropoda</taxon>
        <taxon>Hexapoda</taxon>
        <taxon>Insecta</taxon>
        <taxon>Pterygota</taxon>
        <taxon>Neoptera</taxon>
        <taxon>Endopterygota</taxon>
        <taxon>Lepidoptera</taxon>
        <taxon>Glossata</taxon>
        <taxon>Ditrysia</taxon>
        <taxon>Tineoidea</taxon>
        <taxon>Psychidae</taxon>
        <taxon>Oiketicinae</taxon>
        <taxon>Eumeta</taxon>
    </lineage>
</organism>
<protein>
    <submittedName>
        <fullName evidence="2">PiggyBac transposable element-derived protein 4</fullName>
    </submittedName>
</protein>
<feature type="domain" description="PiggyBac transposable element-derived protein" evidence="1">
    <location>
        <begin position="1"/>
        <end position="83"/>
    </location>
</feature>
<dbReference type="PANTHER" id="PTHR46599:SF3">
    <property type="entry name" value="PIGGYBAC TRANSPOSABLE ELEMENT-DERIVED PROTEIN 4"/>
    <property type="match status" value="1"/>
</dbReference>
<evidence type="ECO:0000313" key="3">
    <source>
        <dbReference type="Proteomes" id="UP000299102"/>
    </source>
</evidence>
<dbReference type="AlphaFoldDB" id="A0A4C1ZWZ7"/>
<dbReference type="OrthoDB" id="413361at2759"/>
<keyword evidence="3" id="KW-1185">Reference proteome</keyword>
<reference evidence="2 3" key="1">
    <citation type="journal article" date="2019" name="Commun. Biol.">
        <title>The bagworm genome reveals a unique fibroin gene that provides high tensile strength.</title>
        <authorList>
            <person name="Kono N."/>
            <person name="Nakamura H."/>
            <person name="Ohtoshi R."/>
            <person name="Tomita M."/>
            <person name="Numata K."/>
            <person name="Arakawa K."/>
        </authorList>
    </citation>
    <scope>NUCLEOTIDE SEQUENCE [LARGE SCALE GENOMIC DNA]</scope>
</reference>
<sequence length="187" mass="21501">MADLYYPEADLSIDESMVLWRGRLVFRQYIKNKKHKYGVKLYELCESSGIVMKIRVYKGKSERPPPGVLHSTEVILNLMEDATPYEVWTGKKPNLSHVRIFGCPAMVLIPKENRTKLDVKSHKTLDSPPVSNITLRPLSRRMRRHNNDENDIHPSSLMCQNVELTINLLNSDPQSLQEALNSEKADE</sequence>
<proteinExistence type="predicted"/>
<accession>A0A4C1ZWZ7</accession>